<organism evidence="2 3">
    <name type="scientific">Rubrivivax benzoatilyticus</name>
    <dbReference type="NCBI Taxonomy" id="316997"/>
    <lineage>
        <taxon>Bacteria</taxon>
        <taxon>Pseudomonadati</taxon>
        <taxon>Pseudomonadota</taxon>
        <taxon>Betaproteobacteria</taxon>
        <taxon>Burkholderiales</taxon>
        <taxon>Sphaerotilaceae</taxon>
        <taxon>Rubrivivax</taxon>
    </lineage>
</organism>
<dbReference type="EMBL" id="JAAOCD010000002">
    <property type="protein sequence ID" value="NHK97935.1"/>
    <property type="molecule type" value="Genomic_DNA"/>
</dbReference>
<dbReference type="SUPFAM" id="SSF53756">
    <property type="entry name" value="UDP-Glycosyltransferase/glycogen phosphorylase"/>
    <property type="match status" value="1"/>
</dbReference>
<dbReference type="Gene3D" id="3.40.50.2000">
    <property type="entry name" value="Glycogen Phosphorylase B"/>
    <property type="match status" value="2"/>
</dbReference>
<dbReference type="Pfam" id="PF13439">
    <property type="entry name" value="Glyco_transf_4"/>
    <property type="match status" value="1"/>
</dbReference>
<evidence type="ECO:0000313" key="3">
    <source>
        <dbReference type="Proteomes" id="UP000802098"/>
    </source>
</evidence>
<dbReference type="Proteomes" id="UP000802098">
    <property type="component" value="Unassembled WGS sequence"/>
</dbReference>
<sequence length="862" mass="95165">MTRFCYFTTNTPLPADRGGRVRTHHLWRALCAKGEVRMFVLGDKPSRQDRELLFAGGARLLPRRLMKTARFGRAGEFLEGIDPPGLWESAHMLQAWGGSDRFWHGLTRPDAFHRHHLNERRIARIVDEVRRFGADAAVIDDTGLSPLVPALKALGIPVIVSTHNLDSQLWLDIAANASDPHFGRWAGLVARGFEFMERTYLPLADQVWACSGIDAERFRRAFTLRDVRVVPNAIDVLPPPPPSGTRDLVYVAQMGYRPNEDAALRLIDLSRRFDARRVTHTLHLVGRPTEAIKRAAEGLPNVRVHGVVPSTAPFLAMAAVVPVTLRVGGGTRIKIVEAMAAARPVVSTAIGIEGIEARSGEDCLIVDDDAALESAVERLLDDPQEAQRIGLNGHALAQARYSHVAVTRQVAEHLSALGLALEAGDARRPPPQASAVAQGGRFDPTTRMLQWRVQVRAAHPLEDAEVELATGEDRALYNSSVSVGWCNGPGRPLQFVDIVAVLPSSVAIEDLVIRAFAYGEQVLEVRGDGRSVTEATTGLLAADWQDDGRLAGLVWTRADRAPEIVFERQAQAAVGVARPLPARPGVAVAPFVLDAADRGDPKVRRLDVRSAGAAPETGQTFWLIDAFKGRHETTSARLAALRGAHAGQTAWIIGNGPSVRTEDLDRLQGRLCFAFNRFYLAHDQTRLRPTYTVSGDRQMIEDFGQEIADRSGGTVFLADDRCPAVVGDYVWLRQLALWPPLFSMRPDRWVSPGGSSLYIALQLAWFMGIRRFYVYGADFKFVYRRERHADPFRVASGDGNHFIKNYRNNQPWCPPSFINICPAFHTARTMVESEGGWIRNVTRGGLLEMFERGDFEQALADG</sequence>
<evidence type="ECO:0000259" key="1">
    <source>
        <dbReference type="Pfam" id="PF13439"/>
    </source>
</evidence>
<protein>
    <submittedName>
        <fullName evidence="2">Glycosyltransferase</fullName>
    </submittedName>
</protein>
<dbReference type="CDD" id="cd03801">
    <property type="entry name" value="GT4_PimA-like"/>
    <property type="match status" value="1"/>
</dbReference>
<dbReference type="InterPro" id="IPR028098">
    <property type="entry name" value="Glyco_trans_4-like_N"/>
</dbReference>
<dbReference type="PANTHER" id="PTHR12526:SF600">
    <property type="entry name" value="GLYCOSYL TRANSFERASE GROUP 1"/>
    <property type="match status" value="1"/>
</dbReference>
<keyword evidence="3" id="KW-1185">Reference proteome</keyword>
<dbReference type="PANTHER" id="PTHR12526">
    <property type="entry name" value="GLYCOSYLTRANSFERASE"/>
    <property type="match status" value="1"/>
</dbReference>
<feature type="domain" description="Glycosyltransferase subfamily 4-like N-terminal" evidence="1">
    <location>
        <begin position="112"/>
        <end position="236"/>
    </location>
</feature>
<name>A0ABX0HX60_9BURK</name>
<comment type="caution">
    <text evidence="2">The sequence shown here is derived from an EMBL/GenBank/DDBJ whole genome shotgun (WGS) entry which is preliminary data.</text>
</comment>
<dbReference type="Pfam" id="PF13692">
    <property type="entry name" value="Glyco_trans_1_4"/>
    <property type="match status" value="1"/>
</dbReference>
<proteinExistence type="predicted"/>
<reference evidence="2 3" key="1">
    <citation type="submission" date="2020-03" db="EMBL/GenBank/DDBJ databases">
        <title>Rubrivivax benzoatilyticus JA2 (sequenced after 10 years sub-culturing).</title>
        <authorList>
            <person name="Gupta D."/>
            <person name="Chintalapati S."/>
            <person name="Chintalapati V.R."/>
        </authorList>
    </citation>
    <scope>NUCLEOTIDE SEQUENCE [LARGE SCALE GENOMIC DNA]</scope>
    <source>
        <strain evidence="2 3">JA2-Mal</strain>
    </source>
</reference>
<gene>
    <name evidence="2" type="ORF">G7087_06060</name>
</gene>
<evidence type="ECO:0000313" key="2">
    <source>
        <dbReference type="EMBL" id="NHK97935.1"/>
    </source>
</evidence>
<accession>A0ABX0HX60</accession>